<protein>
    <recommendedName>
        <fullName evidence="3">Mu-like prophage FluMu protein gp28</fullName>
    </recommendedName>
</protein>
<dbReference type="PIRSF" id="PIRSF007056">
    <property type="entry name" value="UCP007056"/>
    <property type="match status" value="1"/>
</dbReference>
<dbReference type="Gene3D" id="3.30.420.240">
    <property type="match status" value="1"/>
</dbReference>
<name>A0A6A7Y3I7_9HYPH</name>
<dbReference type="Gene3D" id="3.40.50.300">
    <property type="entry name" value="P-loop containing nucleotide triphosphate hydrolases"/>
    <property type="match status" value="1"/>
</dbReference>
<dbReference type="InterPro" id="IPR027417">
    <property type="entry name" value="P-loop_NTPase"/>
</dbReference>
<accession>A0A6A7Y3I7</accession>
<evidence type="ECO:0008006" key="3">
    <source>
        <dbReference type="Google" id="ProtNLM"/>
    </source>
</evidence>
<dbReference type="AlphaFoldDB" id="A0A6A7Y3I7"/>
<sequence length="549" mass="60797">MFTDEAGHIPISEDEWIAHRREQLQRLPPALEQLGLTSLPDVLLPQQKELLRSTSTHGLTVADKSRRVGFTWAIGSDAVLTAGAQKSARGMDCLYIGYNLDMAREFIDCCAMWARAFMPACTETGEFLFADGTDAHGEPRTIQAFRIGFASGFEIIALSSRPRSLRGRQGYVILDEFAFHDDAEGLLKAAMAFLIWGGKVLVISTHNGIDNPFNALIEEIRAGKRPGNIVRCTFDDAIEQGLYRRVCLVTGREWTAEGEAKWRAEIYRTYGADSDEELRCIPSLGTGAYLSRALIESRMVDGIPVIRWRAPAGMVDWPTRIWEAEVDEFCDRELKPHLDALDPTLRSCLGQDFARSGDLSVIHPVQIEQTLRRRPPFILELDDVPYSAQSRILFYIIDRLPRFFHAAFDANGNGASHAEAARQKCGSSRVSEIKPSADFYRENMPKLRAAFEDATIILPRDDDIANDYRAIKMTRGIAKVPENARTVGANGADRHGDAAIAGLLAWYASLQRGSEGAPAVAGLPRVAAAGTEAFTFPSELGSLDDFLRM</sequence>
<keyword evidence="2" id="KW-1185">Reference proteome</keyword>
<gene>
    <name evidence="1" type="ORF">F0357_13585</name>
</gene>
<comment type="caution">
    <text evidence="1">The sequence shown here is derived from an EMBL/GenBank/DDBJ whole genome shotgun (WGS) entry which is preliminary data.</text>
</comment>
<organism evidence="1 2">
    <name type="scientific">Segnochrobactrum spirostomi</name>
    <dbReference type="NCBI Taxonomy" id="2608987"/>
    <lineage>
        <taxon>Bacteria</taxon>
        <taxon>Pseudomonadati</taxon>
        <taxon>Pseudomonadota</taxon>
        <taxon>Alphaproteobacteria</taxon>
        <taxon>Hyphomicrobiales</taxon>
        <taxon>Segnochrobactraceae</taxon>
        <taxon>Segnochrobactrum</taxon>
    </lineage>
</organism>
<dbReference type="InterPro" id="IPR012036">
    <property type="entry name" value="Phage_Mu_Gp28"/>
</dbReference>
<dbReference type="EMBL" id="VWNA01000001">
    <property type="protein sequence ID" value="MQT13653.1"/>
    <property type="molecule type" value="Genomic_DNA"/>
</dbReference>
<evidence type="ECO:0000313" key="1">
    <source>
        <dbReference type="EMBL" id="MQT13653.1"/>
    </source>
</evidence>
<evidence type="ECO:0000313" key="2">
    <source>
        <dbReference type="Proteomes" id="UP000332515"/>
    </source>
</evidence>
<proteinExistence type="predicted"/>
<dbReference type="RefSeq" id="WP_153482671.1">
    <property type="nucleotide sequence ID" value="NZ_VWNA01000001.1"/>
</dbReference>
<reference evidence="1 2" key="1">
    <citation type="submission" date="2019-09" db="EMBL/GenBank/DDBJ databases">
        <title>Segnochrobactrum spirostomi gen. nov., sp. nov., isolated from the ciliate Spirostomum cf. yagiui and description of a novel family, Segnochrobactraceae fam. nov. within the order Rhizobiales of the class Alphaproteobacteria.</title>
        <authorList>
            <person name="Akter S."/>
            <person name="Shazib S.U.A."/>
            <person name="Shin M.K."/>
        </authorList>
    </citation>
    <scope>NUCLEOTIDE SEQUENCE [LARGE SCALE GENOMIC DNA]</scope>
    <source>
        <strain evidence="1 2">Sp-1</strain>
    </source>
</reference>
<dbReference type="Proteomes" id="UP000332515">
    <property type="component" value="Unassembled WGS sequence"/>
</dbReference>